<dbReference type="NCBIfam" id="TIGR02191">
    <property type="entry name" value="RNaseIII"/>
    <property type="match status" value="1"/>
</dbReference>
<dbReference type="InterPro" id="IPR000999">
    <property type="entry name" value="RNase_III_dom"/>
</dbReference>
<evidence type="ECO:0000256" key="1">
    <source>
        <dbReference type="ARBA" id="ARBA00000109"/>
    </source>
</evidence>
<evidence type="ECO:0000259" key="9">
    <source>
        <dbReference type="PROSITE" id="PS50137"/>
    </source>
</evidence>
<name>A0ABY0V729_9ACTO</name>
<dbReference type="SMART" id="SM00358">
    <property type="entry name" value="DSRM"/>
    <property type="match status" value="1"/>
</dbReference>
<dbReference type="Pfam" id="PF14622">
    <property type="entry name" value="Ribonucleas_3_3"/>
    <property type="match status" value="1"/>
</dbReference>
<feature type="domain" description="RNase III" evidence="10">
    <location>
        <begin position="15"/>
        <end position="141"/>
    </location>
</feature>
<dbReference type="PANTHER" id="PTHR11207:SF0">
    <property type="entry name" value="RIBONUCLEASE 3"/>
    <property type="match status" value="1"/>
</dbReference>
<keyword evidence="8" id="KW-0819">tRNA processing</keyword>
<protein>
    <recommendedName>
        <fullName evidence="8">Ribonuclease 3</fullName>
        <ecNumber evidence="8">3.1.26.3</ecNumber>
    </recommendedName>
    <alternativeName>
        <fullName evidence="8">Ribonuclease III</fullName>
        <shortName evidence="8">RNase III</shortName>
    </alternativeName>
</protein>
<evidence type="ECO:0000313" key="12">
    <source>
        <dbReference type="Proteomes" id="UP000198976"/>
    </source>
</evidence>
<comment type="subunit">
    <text evidence="8">Homodimer.</text>
</comment>
<dbReference type="PROSITE" id="PS00517">
    <property type="entry name" value="RNASE_3_1"/>
    <property type="match status" value="1"/>
</dbReference>
<dbReference type="EC" id="3.1.26.3" evidence="8"/>
<dbReference type="Gene3D" id="1.10.1520.10">
    <property type="entry name" value="Ribonuclease III domain"/>
    <property type="match status" value="1"/>
</dbReference>
<dbReference type="SMART" id="SM00535">
    <property type="entry name" value="RIBOc"/>
    <property type="match status" value="1"/>
</dbReference>
<comment type="subcellular location">
    <subcellularLocation>
        <location evidence="8">Cytoplasm</location>
    </subcellularLocation>
</comment>
<feature type="domain" description="DRBM" evidence="9">
    <location>
        <begin position="168"/>
        <end position="241"/>
    </location>
</feature>
<dbReference type="SUPFAM" id="SSF69065">
    <property type="entry name" value="RNase III domain-like"/>
    <property type="match status" value="1"/>
</dbReference>
<comment type="function">
    <text evidence="8">Digests double-stranded RNA. Involved in the processing of primary rRNA transcript to yield the immediate precursors to the large and small rRNAs (23S and 16S). Processes some mRNAs, and tRNAs when they are encoded in the rRNA operon. Processes pre-crRNA and tracrRNA of type II CRISPR loci if present in the organism.</text>
</comment>
<dbReference type="EMBL" id="LT629792">
    <property type="protein sequence ID" value="SDT91625.1"/>
    <property type="molecule type" value="Genomic_DNA"/>
</dbReference>
<dbReference type="RefSeq" id="WP_058236497.1">
    <property type="nucleotide sequence ID" value="NZ_LT629792.1"/>
</dbReference>
<dbReference type="InterPro" id="IPR011907">
    <property type="entry name" value="RNase_III"/>
</dbReference>
<feature type="binding site" evidence="8">
    <location>
        <position position="127"/>
    </location>
    <ligand>
        <name>Mg(2+)</name>
        <dbReference type="ChEBI" id="CHEBI:18420"/>
    </ligand>
</feature>
<feature type="active site" evidence="8">
    <location>
        <position position="58"/>
    </location>
</feature>
<evidence type="ECO:0000313" key="11">
    <source>
        <dbReference type="EMBL" id="SDT91625.1"/>
    </source>
</evidence>
<feature type="binding site" evidence="8">
    <location>
        <position position="130"/>
    </location>
    <ligand>
        <name>Mg(2+)</name>
        <dbReference type="ChEBI" id="CHEBI:18420"/>
    </ligand>
</feature>
<feature type="active site" evidence="8">
    <location>
        <position position="130"/>
    </location>
</feature>
<dbReference type="PANTHER" id="PTHR11207">
    <property type="entry name" value="RIBONUCLEASE III"/>
    <property type="match status" value="1"/>
</dbReference>
<comment type="similarity">
    <text evidence="2">Belongs to the ribonuclease III family.</text>
</comment>
<comment type="cofactor">
    <cofactor evidence="8">
        <name>Mg(2+)</name>
        <dbReference type="ChEBI" id="CHEBI:18420"/>
    </cofactor>
</comment>
<keyword evidence="7 8" id="KW-0694">RNA-binding</keyword>
<sequence length="246" mass="27228">MAKHSKLPEPVNVDTAELERNWGIEVDPSLLHRALIHRSFAYEAGGIAHNERLEFLGDSVLSIVVAARLFEDHPDHSEADLSRMRAATVSQEPLAYVARRIHLGDFLYLGRGEDIHGGRDKDSILSDALEALIGATFLTHGFEKTRQIVLHQLADLLDRAVVRGQMQDWKTTLSEYARDHGHELPVYQVTSTGPDHERSFTATVAFGEVGYEKSALATAEGTSKKHAENAAARAAIARLDPDYPME</sequence>
<dbReference type="CDD" id="cd00593">
    <property type="entry name" value="RIBOc"/>
    <property type="match status" value="1"/>
</dbReference>
<dbReference type="PROSITE" id="PS50142">
    <property type="entry name" value="RNASE_3_2"/>
    <property type="match status" value="1"/>
</dbReference>
<keyword evidence="5 8" id="KW-0255">Endonuclease</keyword>
<feature type="binding site" evidence="8">
    <location>
        <position position="54"/>
    </location>
    <ligand>
        <name>Mg(2+)</name>
        <dbReference type="ChEBI" id="CHEBI:18420"/>
    </ligand>
</feature>
<evidence type="ECO:0000259" key="10">
    <source>
        <dbReference type="PROSITE" id="PS50142"/>
    </source>
</evidence>
<keyword evidence="8" id="KW-0479">Metal-binding</keyword>
<keyword evidence="8" id="KW-0698">rRNA processing</keyword>
<keyword evidence="8" id="KW-0699">rRNA-binding</keyword>
<dbReference type="InterPro" id="IPR014720">
    <property type="entry name" value="dsRBD_dom"/>
</dbReference>
<comment type="catalytic activity">
    <reaction evidence="1 8">
        <text>Endonucleolytic cleavage to 5'-phosphomonoester.</text>
        <dbReference type="EC" id="3.1.26.3"/>
    </reaction>
</comment>
<accession>A0ABY0V729</accession>
<reference evidence="11 12" key="1">
    <citation type="submission" date="2016-10" db="EMBL/GenBank/DDBJ databases">
        <authorList>
            <person name="Varghese N."/>
            <person name="Submissions S."/>
        </authorList>
    </citation>
    <scope>NUCLEOTIDE SEQUENCE [LARGE SCALE GENOMIC DNA]</scope>
    <source>
        <strain evidence="11 12">DSM 9169</strain>
    </source>
</reference>
<dbReference type="Gene3D" id="3.30.160.20">
    <property type="match status" value="1"/>
</dbReference>
<keyword evidence="4 8" id="KW-0540">Nuclease</keyword>
<organism evidence="11 12">
    <name type="scientific">Schaalia radingae</name>
    <dbReference type="NCBI Taxonomy" id="131110"/>
    <lineage>
        <taxon>Bacteria</taxon>
        <taxon>Bacillati</taxon>
        <taxon>Actinomycetota</taxon>
        <taxon>Actinomycetes</taxon>
        <taxon>Actinomycetales</taxon>
        <taxon>Actinomycetaceae</taxon>
        <taxon>Schaalia</taxon>
    </lineage>
</organism>
<dbReference type="Proteomes" id="UP000198976">
    <property type="component" value="Chromosome I"/>
</dbReference>
<dbReference type="InterPro" id="IPR036389">
    <property type="entry name" value="RNase_III_sf"/>
</dbReference>
<evidence type="ECO:0000256" key="2">
    <source>
        <dbReference type="ARBA" id="ARBA00010183"/>
    </source>
</evidence>
<dbReference type="CDD" id="cd10845">
    <property type="entry name" value="DSRM_RNAse_III_family"/>
    <property type="match status" value="1"/>
</dbReference>
<keyword evidence="8" id="KW-0963">Cytoplasm</keyword>
<proteinExistence type="inferred from homology"/>
<keyword evidence="3 8" id="KW-0507">mRNA processing</keyword>
<dbReference type="SUPFAM" id="SSF54768">
    <property type="entry name" value="dsRNA-binding domain-like"/>
    <property type="match status" value="1"/>
</dbReference>
<gene>
    <name evidence="8" type="primary">rnc</name>
    <name evidence="11" type="ORF">SAMN04489714_0860</name>
</gene>
<evidence type="ECO:0000256" key="4">
    <source>
        <dbReference type="ARBA" id="ARBA00022722"/>
    </source>
</evidence>
<dbReference type="HAMAP" id="MF_00104">
    <property type="entry name" value="RNase_III"/>
    <property type="match status" value="1"/>
</dbReference>
<evidence type="ECO:0000256" key="5">
    <source>
        <dbReference type="ARBA" id="ARBA00022759"/>
    </source>
</evidence>
<evidence type="ECO:0000256" key="8">
    <source>
        <dbReference type="HAMAP-Rule" id="MF_00104"/>
    </source>
</evidence>
<dbReference type="Pfam" id="PF00035">
    <property type="entry name" value="dsrm"/>
    <property type="match status" value="1"/>
</dbReference>
<keyword evidence="6 8" id="KW-0378">Hydrolase</keyword>
<dbReference type="PROSITE" id="PS50137">
    <property type="entry name" value="DS_RBD"/>
    <property type="match status" value="1"/>
</dbReference>
<keyword evidence="8" id="KW-0460">Magnesium</keyword>
<evidence type="ECO:0000256" key="6">
    <source>
        <dbReference type="ARBA" id="ARBA00022801"/>
    </source>
</evidence>
<keyword evidence="12" id="KW-1185">Reference proteome</keyword>
<evidence type="ECO:0000256" key="3">
    <source>
        <dbReference type="ARBA" id="ARBA00022664"/>
    </source>
</evidence>
<evidence type="ECO:0000256" key="7">
    <source>
        <dbReference type="ARBA" id="ARBA00022884"/>
    </source>
</evidence>